<evidence type="ECO:0000256" key="1">
    <source>
        <dbReference type="SAM" id="SignalP"/>
    </source>
</evidence>
<feature type="signal peptide" evidence="1">
    <location>
        <begin position="1"/>
        <end position="19"/>
    </location>
</feature>
<dbReference type="STRING" id="768706.Desor_5177"/>
<protein>
    <submittedName>
        <fullName evidence="2">Uncharacterized protein</fullName>
    </submittedName>
</protein>
<gene>
    <name evidence="2" type="ordered locus">Desor_5177</name>
</gene>
<dbReference type="Proteomes" id="UP000006346">
    <property type="component" value="Chromosome"/>
</dbReference>
<dbReference type="PATRIC" id="fig|768706.3.peg.5275"/>
<keyword evidence="1" id="KW-0732">Signal</keyword>
<dbReference type="RefSeq" id="WP_014187369.1">
    <property type="nucleotide sequence ID" value="NC_016584.1"/>
</dbReference>
<dbReference type="AlphaFoldDB" id="G7W757"/>
<evidence type="ECO:0000313" key="2">
    <source>
        <dbReference type="EMBL" id="AET70565.1"/>
    </source>
</evidence>
<dbReference type="eggNOG" id="ENOG5032XM9">
    <property type="taxonomic scope" value="Bacteria"/>
</dbReference>
<feature type="chain" id="PRO_5038652581" evidence="1">
    <location>
        <begin position="20"/>
        <end position="214"/>
    </location>
</feature>
<dbReference type="KEGG" id="dor:Desor_5177"/>
<proteinExistence type="predicted"/>
<accession>G7W757</accession>
<organism evidence="2 3">
    <name type="scientific">Desulfosporosinus orientis (strain ATCC 19365 / DSM 765 / NCIMB 8382 / VKM B-1628 / Singapore I)</name>
    <name type="common">Desulfotomaculum orientis</name>
    <dbReference type="NCBI Taxonomy" id="768706"/>
    <lineage>
        <taxon>Bacteria</taxon>
        <taxon>Bacillati</taxon>
        <taxon>Bacillota</taxon>
        <taxon>Clostridia</taxon>
        <taxon>Eubacteriales</taxon>
        <taxon>Desulfitobacteriaceae</taxon>
        <taxon>Desulfosporosinus</taxon>
    </lineage>
</organism>
<sequence>MRRLISLLFIGIFFLVGCANSPKPESTVSSFIDAGKKFDLAQMAEMVTPTDSNGKEKISDVMKDNGEGSKNQYQKYFIDYCKENAAKITYAVKESKIENDKATVTVDFKYVDGGPVLKATLGDVLSKALSLAFTGVEMNDEDMGQMFVSAMQTQKETVKESFLEKTIDIKLTKVDNQWYIDQPSDELLDVFTSNFVSVGNEINNSMNSSSSNAE</sequence>
<dbReference type="HOGENOM" id="CLU_115834_0_0_9"/>
<evidence type="ECO:0000313" key="3">
    <source>
        <dbReference type="Proteomes" id="UP000006346"/>
    </source>
</evidence>
<reference evidence="2" key="1">
    <citation type="journal article" date="2012" name="J. Bacteriol.">
        <title>Complete genome sequences of Desulfosporosinus orientis DSM765T, Desulfosporosinus youngiae DSM17734T, Desulfosporosinus meridiei DSM13257T, and Desulfosporosinus acidiphilus DSM22704T.</title>
        <authorList>
            <person name="Pester M."/>
            <person name="Brambilla E."/>
            <person name="Alazard D."/>
            <person name="Rattei T."/>
            <person name="Weinmaier T."/>
            <person name="Han J."/>
            <person name="Lucas S."/>
            <person name="Lapidus A."/>
            <person name="Cheng J.F."/>
            <person name="Goodwin L."/>
            <person name="Pitluck S."/>
            <person name="Peters L."/>
            <person name="Ovchinnikova G."/>
            <person name="Teshima H."/>
            <person name="Detter J.C."/>
            <person name="Han C.S."/>
            <person name="Tapia R."/>
            <person name="Land M.L."/>
            <person name="Hauser L."/>
            <person name="Kyrpides N.C."/>
            <person name="Ivanova N.N."/>
            <person name="Pagani I."/>
            <person name="Huntmann M."/>
            <person name="Wei C.L."/>
            <person name="Davenport K.W."/>
            <person name="Daligault H."/>
            <person name="Chain P.S."/>
            <person name="Chen A."/>
            <person name="Mavromatis K."/>
            <person name="Markowitz V."/>
            <person name="Szeto E."/>
            <person name="Mikhailova N."/>
            <person name="Pati A."/>
            <person name="Wagner M."/>
            <person name="Woyke T."/>
            <person name="Ollivier B."/>
            <person name="Klenk H.P."/>
            <person name="Spring S."/>
            <person name="Loy A."/>
        </authorList>
    </citation>
    <scope>NUCLEOTIDE SEQUENCE [LARGE SCALE GENOMIC DNA]</scope>
    <source>
        <strain evidence="2">DSM 765</strain>
    </source>
</reference>
<name>G7W757_DESOD</name>
<dbReference type="PROSITE" id="PS51257">
    <property type="entry name" value="PROKAR_LIPOPROTEIN"/>
    <property type="match status" value="1"/>
</dbReference>
<dbReference type="EMBL" id="CP003108">
    <property type="protein sequence ID" value="AET70565.1"/>
    <property type="molecule type" value="Genomic_DNA"/>
</dbReference>
<keyword evidence="3" id="KW-1185">Reference proteome</keyword>